<dbReference type="GO" id="GO:0030896">
    <property type="term" value="C:checkpoint clamp complex"/>
    <property type="evidence" value="ECO:0007669"/>
    <property type="project" value="InterPro"/>
</dbReference>
<name>A0A8H5CQ68_9AGAR</name>
<keyword evidence="6" id="KW-1185">Reference proteome</keyword>
<dbReference type="InterPro" id="IPR016580">
    <property type="entry name" value="HUS1"/>
</dbReference>
<dbReference type="GO" id="GO:0033314">
    <property type="term" value="P:mitotic DNA replication checkpoint signaling"/>
    <property type="evidence" value="ECO:0007669"/>
    <property type="project" value="TreeGrafter"/>
</dbReference>
<dbReference type="PANTHER" id="PTHR12900:SF0">
    <property type="entry name" value="CHECKPOINT PROTEIN"/>
    <property type="match status" value="1"/>
</dbReference>
<evidence type="ECO:0000256" key="4">
    <source>
        <dbReference type="PIRNR" id="PIRNR011312"/>
    </source>
</evidence>
<dbReference type="InterPro" id="IPR007150">
    <property type="entry name" value="HUS1/Mec3"/>
</dbReference>
<dbReference type="GO" id="GO:0005730">
    <property type="term" value="C:nucleolus"/>
    <property type="evidence" value="ECO:0007669"/>
    <property type="project" value="InterPro"/>
</dbReference>
<dbReference type="Pfam" id="PF04005">
    <property type="entry name" value="Hus1"/>
    <property type="match status" value="1"/>
</dbReference>
<dbReference type="PANTHER" id="PTHR12900">
    <property type="entry name" value="MITOTIC AND DNA DAMAGE CHECKPOINT PROTEIN HUS1"/>
    <property type="match status" value="1"/>
</dbReference>
<reference evidence="5 6" key="1">
    <citation type="journal article" date="2020" name="ISME J.">
        <title>Uncovering the hidden diversity of litter-decomposition mechanisms in mushroom-forming fungi.</title>
        <authorList>
            <person name="Floudas D."/>
            <person name="Bentzer J."/>
            <person name="Ahren D."/>
            <person name="Johansson T."/>
            <person name="Persson P."/>
            <person name="Tunlid A."/>
        </authorList>
    </citation>
    <scope>NUCLEOTIDE SEQUENCE [LARGE SCALE GENOMIC DNA]</scope>
    <source>
        <strain evidence="5 6">CBS 291.85</strain>
    </source>
</reference>
<accession>A0A8H5CQ68</accession>
<comment type="subcellular location">
    <subcellularLocation>
        <location evidence="1">Nucleus</location>
    </subcellularLocation>
</comment>
<dbReference type="InterPro" id="IPR046938">
    <property type="entry name" value="DNA_clamp_sf"/>
</dbReference>
<comment type="caution">
    <text evidence="5">The sequence shown here is derived from an EMBL/GenBank/DDBJ whole genome shotgun (WGS) entry which is preliminary data.</text>
</comment>
<dbReference type="SUPFAM" id="SSF55979">
    <property type="entry name" value="DNA clamp"/>
    <property type="match status" value="1"/>
</dbReference>
<dbReference type="GO" id="GO:0000724">
    <property type="term" value="P:double-strand break repair via homologous recombination"/>
    <property type="evidence" value="ECO:0007669"/>
    <property type="project" value="TreeGrafter"/>
</dbReference>
<evidence type="ECO:0000313" key="5">
    <source>
        <dbReference type="EMBL" id="KAF5346011.1"/>
    </source>
</evidence>
<evidence type="ECO:0000256" key="3">
    <source>
        <dbReference type="ARBA" id="ARBA00023242"/>
    </source>
</evidence>
<proteinExistence type="inferred from homology"/>
<sequence length="312" mass="34618">MRFRTLVDNVSTFSRIIQSVDKLQKKCIIKFTESSMHVICNHEANEGGIQVWSRIKISSLFSDYRIQSTANNEITMLLHAEALIGALRSASPNGGGIGGGGGNVGSLDTDEVIMKLAKKNDQAVLSFEIRGTSRQGKRMKVTQDVRIEVMKPETLRLNEPMCPEPDIHVILPPLVKIRTIVDRMKGMSDILTFQANHSGCMKLKIESDQANVETEWKGLAVPEMTRDNLASQPQTQELSQEVEKVKDPEELFSVDVSIKSFLKFLNSHVVSSTTIACICQKHCLILYVYIGDVADAGGVLTYYVPAIIDEAY</sequence>
<dbReference type="GO" id="GO:0000723">
    <property type="term" value="P:telomere maintenance"/>
    <property type="evidence" value="ECO:0007669"/>
    <property type="project" value="TreeGrafter"/>
</dbReference>
<organism evidence="5 6">
    <name type="scientific">Tetrapyrgos nigripes</name>
    <dbReference type="NCBI Taxonomy" id="182062"/>
    <lineage>
        <taxon>Eukaryota</taxon>
        <taxon>Fungi</taxon>
        <taxon>Dikarya</taxon>
        <taxon>Basidiomycota</taxon>
        <taxon>Agaricomycotina</taxon>
        <taxon>Agaricomycetes</taxon>
        <taxon>Agaricomycetidae</taxon>
        <taxon>Agaricales</taxon>
        <taxon>Marasmiineae</taxon>
        <taxon>Marasmiaceae</taxon>
        <taxon>Tetrapyrgos</taxon>
    </lineage>
</organism>
<protein>
    <recommendedName>
        <fullName evidence="4">Checkpoint protein</fullName>
    </recommendedName>
</protein>
<dbReference type="EMBL" id="JAACJM010000106">
    <property type="protein sequence ID" value="KAF5346011.1"/>
    <property type="molecule type" value="Genomic_DNA"/>
</dbReference>
<evidence type="ECO:0000256" key="1">
    <source>
        <dbReference type="ARBA" id="ARBA00004123"/>
    </source>
</evidence>
<dbReference type="GO" id="GO:0035861">
    <property type="term" value="C:site of double-strand break"/>
    <property type="evidence" value="ECO:0007669"/>
    <property type="project" value="TreeGrafter"/>
</dbReference>
<evidence type="ECO:0000313" key="6">
    <source>
        <dbReference type="Proteomes" id="UP000559256"/>
    </source>
</evidence>
<dbReference type="PIRSF" id="PIRSF011312">
    <property type="entry name" value="Cell_cycle_HUS1"/>
    <property type="match status" value="1"/>
</dbReference>
<keyword evidence="3" id="KW-0539">Nucleus</keyword>
<dbReference type="GO" id="GO:0031573">
    <property type="term" value="P:mitotic intra-S DNA damage checkpoint signaling"/>
    <property type="evidence" value="ECO:0007669"/>
    <property type="project" value="TreeGrafter"/>
</dbReference>
<comment type="similarity">
    <text evidence="2 4">Belongs to the HUS1 family.</text>
</comment>
<dbReference type="Gene3D" id="3.70.10.10">
    <property type="match status" value="1"/>
</dbReference>
<dbReference type="GO" id="GO:0044778">
    <property type="term" value="P:meiotic DNA integrity checkpoint signaling"/>
    <property type="evidence" value="ECO:0007669"/>
    <property type="project" value="TreeGrafter"/>
</dbReference>
<dbReference type="Proteomes" id="UP000559256">
    <property type="component" value="Unassembled WGS sequence"/>
</dbReference>
<dbReference type="GO" id="GO:0006289">
    <property type="term" value="P:nucleotide-excision repair"/>
    <property type="evidence" value="ECO:0007669"/>
    <property type="project" value="TreeGrafter"/>
</dbReference>
<dbReference type="AlphaFoldDB" id="A0A8H5CQ68"/>
<gene>
    <name evidence="5" type="ORF">D9758_013883</name>
</gene>
<evidence type="ECO:0000256" key="2">
    <source>
        <dbReference type="ARBA" id="ARBA00005563"/>
    </source>
</evidence>
<dbReference type="OrthoDB" id="337750at2759"/>